<feature type="region of interest" description="Disordered" evidence="1">
    <location>
        <begin position="132"/>
        <end position="162"/>
    </location>
</feature>
<evidence type="ECO:0000256" key="2">
    <source>
        <dbReference type="SAM" id="Phobius"/>
    </source>
</evidence>
<gene>
    <name evidence="4" type="ORF">NBR_LOCUS9686</name>
</gene>
<feature type="signal peptide" evidence="3">
    <location>
        <begin position="1"/>
        <end position="16"/>
    </location>
</feature>
<evidence type="ECO:0000313" key="6">
    <source>
        <dbReference type="WBParaSite" id="NBR_0000968501-mRNA-1"/>
    </source>
</evidence>
<proteinExistence type="predicted"/>
<evidence type="ECO:0000313" key="5">
    <source>
        <dbReference type="Proteomes" id="UP000271162"/>
    </source>
</evidence>
<name>A0A158QZ72_NIPBR</name>
<sequence>MKRFTILCVLVTSCQAYNDRYAKDYGNRDYSIDEQAVVSYPRSLTHTFPNRTQCLELCELPCTITNVYMENRNIEMYNCVKLRPPKVSMLGSIKANSFYMTLLVLGVITLAIVLFITLCFCCSYCCRQPVGSRGSSKDALNPADDGEFRSADGGKLSQSQDGSMVACKEAALKNLRSRTICPPHKELKTETKWQCGTSTNAGAAQRRTKTERLSCKAYPITDRDKNVVE</sequence>
<feature type="transmembrane region" description="Helical" evidence="2">
    <location>
        <begin position="98"/>
        <end position="126"/>
    </location>
</feature>
<keyword evidence="2" id="KW-0812">Transmembrane</keyword>
<dbReference type="OMA" id="HRIMKIY"/>
<organism evidence="6">
    <name type="scientific">Nippostrongylus brasiliensis</name>
    <name type="common">Rat hookworm</name>
    <dbReference type="NCBI Taxonomy" id="27835"/>
    <lineage>
        <taxon>Eukaryota</taxon>
        <taxon>Metazoa</taxon>
        <taxon>Ecdysozoa</taxon>
        <taxon>Nematoda</taxon>
        <taxon>Chromadorea</taxon>
        <taxon>Rhabditida</taxon>
        <taxon>Rhabditina</taxon>
        <taxon>Rhabditomorpha</taxon>
        <taxon>Strongyloidea</taxon>
        <taxon>Heligmosomidae</taxon>
        <taxon>Nippostrongylus</taxon>
    </lineage>
</organism>
<protein>
    <submittedName>
        <fullName evidence="4 6">Uncharacterized protein</fullName>
    </submittedName>
</protein>
<evidence type="ECO:0000313" key="4">
    <source>
        <dbReference type="EMBL" id="VDL73275.1"/>
    </source>
</evidence>
<keyword evidence="2" id="KW-1133">Transmembrane helix</keyword>
<dbReference type="WBParaSite" id="NBR_0000968501-mRNA-1">
    <property type="protein sequence ID" value="NBR_0000968501-mRNA-1"/>
    <property type="gene ID" value="NBR_0000968501"/>
</dbReference>
<dbReference type="Proteomes" id="UP000271162">
    <property type="component" value="Unassembled WGS sequence"/>
</dbReference>
<accession>A0A158QZ72</accession>
<reference evidence="6" key="1">
    <citation type="submission" date="2016-04" db="UniProtKB">
        <authorList>
            <consortium name="WormBaseParasite"/>
        </authorList>
    </citation>
    <scope>IDENTIFICATION</scope>
</reference>
<dbReference type="EMBL" id="UYSL01020178">
    <property type="protein sequence ID" value="VDL73275.1"/>
    <property type="molecule type" value="Genomic_DNA"/>
</dbReference>
<dbReference type="AlphaFoldDB" id="A0A158QZ72"/>
<evidence type="ECO:0000256" key="3">
    <source>
        <dbReference type="SAM" id="SignalP"/>
    </source>
</evidence>
<evidence type="ECO:0000256" key="1">
    <source>
        <dbReference type="SAM" id="MobiDB-lite"/>
    </source>
</evidence>
<keyword evidence="5" id="KW-1185">Reference proteome</keyword>
<reference evidence="4 5" key="2">
    <citation type="submission" date="2018-11" db="EMBL/GenBank/DDBJ databases">
        <authorList>
            <consortium name="Pathogen Informatics"/>
        </authorList>
    </citation>
    <scope>NUCLEOTIDE SEQUENCE [LARGE SCALE GENOMIC DNA]</scope>
</reference>
<keyword evidence="3" id="KW-0732">Signal</keyword>
<keyword evidence="2" id="KW-0472">Membrane</keyword>
<feature type="chain" id="PRO_5043135727" evidence="3">
    <location>
        <begin position="17"/>
        <end position="229"/>
    </location>
</feature>